<gene>
    <name evidence="2" type="primary">ORF11836</name>
</gene>
<feature type="compositionally biased region" description="Polar residues" evidence="1">
    <location>
        <begin position="80"/>
        <end position="106"/>
    </location>
</feature>
<feature type="region of interest" description="Disordered" evidence="1">
    <location>
        <begin position="73"/>
        <end position="106"/>
    </location>
</feature>
<feature type="region of interest" description="Disordered" evidence="1">
    <location>
        <begin position="1"/>
        <end position="37"/>
    </location>
</feature>
<name>A0A0B6Y405_9EUPU</name>
<evidence type="ECO:0000256" key="1">
    <source>
        <dbReference type="SAM" id="MobiDB-lite"/>
    </source>
</evidence>
<proteinExistence type="predicted"/>
<sequence>YVSQQILNQGRCRKRDGGKLSSGSTRRYGTENGLADSSSSLFTAKTATGNSLTFDTELIKTVIAAEDTFTQKSECEKHSVGSSNDSVVPDATNMQPCASESSSTGP</sequence>
<reference evidence="2" key="1">
    <citation type="submission" date="2014-12" db="EMBL/GenBank/DDBJ databases">
        <title>Insight into the proteome of Arion vulgaris.</title>
        <authorList>
            <person name="Aradska J."/>
            <person name="Bulat T."/>
            <person name="Smidak R."/>
            <person name="Sarate P."/>
            <person name="Gangsoo J."/>
            <person name="Sialana F."/>
            <person name="Bilban M."/>
            <person name="Lubec G."/>
        </authorList>
    </citation>
    <scope>NUCLEOTIDE SEQUENCE</scope>
    <source>
        <tissue evidence="2">Skin</tissue>
    </source>
</reference>
<protein>
    <submittedName>
        <fullName evidence="2">Uncharacterized protein</fullName>
    </submittedName>
</protein>
<dbReference type="EMBL" id="HACG01003989">
    <property type="protein sequence ID" value="CEK50854.1"/>
    <property type="molecule type" value="Transcribed_RNA"/>
</dbReference>
<organism evidence="2">
    <name type="scientific">Arion vulgaris</name>
    <dbReference type="NCBI Taxonomy" id="1028688"/>
    <lineage>
        <taxon>Eukaryota</taxon>
        <taxon>Metazoa</taxon>
        <taxon>Spiralia</taxon>
        <taxon>Lophotrochozoa</taxon>
        <taxon>Mollusca</taxon>
        <taxon>Gastropoda</taxon>
        <taxon>Heterobranchia</taxon>
        <taxon>Euthyneura</taxon>
        <taxon>Panpulmonata</taxon>
        <taxon>Eupulmonata</taxon>
        <taxon>Stylommatophora</taxon>
        <taxon>Helicina</taxon>
        <taxon>Arionoidea</taxon>
        <taxon>Arionidae</taxon>
        <taxon>Arion</taxon>
    </lineage>
</organism>
<feature type="non-terminal residue" evidence="2">
    <location>
        <position position="106"/>
    </location>
</feature>
<accession>A0A0B6Y405</accession>
<dbReference type="AlphaFoldDB" id="A0A0B6Y405"/>
<evidence type="ECO:0000313" key="2">
    <source>
        <dbReference type="EMBL" id="CEK50854.1"/>
    </source>
</evidence>
<feature type="non-terminal residue" evidence="2">
    <location>
        <position position="1"/>
    </location>
</feature>